<dbReference type="Proteomes" id="UP000737018">
    <property type="component" value="Unassembled WGS sequence"/>
</dbReference>
<feature type="signal peptide" evidence="1">
    <location>
        <begin position="1"/>
        <end position="23"/>
    </location>
</feature>
<sequence>MASTCVTGFLAVLFVLQPWIALSDLLPPVFSPVFDDVCKEVACGKGTCKPSNQSAFLFECECNPGWRQANYGPAENFKFLPCVVPNCTVNYSCMNASSPIQDKGSIANESIFDLCHWAYCGGGSCNKTSNFTYGCECAKDYYNILNDTSLPCFQDCAIGVDCSSQGISSSNKSTSATQALSNDATSNYLWLITLMTFMAVVHWK</sequence>
<dbReference type="EMBL" id="JRKL02001595">
    <property type="protein sequence ID" value="KAF3963115.1"/>
    <property type="molecule type" value="Genomic_DNA"/>
</dbReference>
<gene>
    <name evidence="2" type="ORF">CMV_012467</name>
</gene>
<comment type="caution">
    <text evidence="2">The sequence shown here is derived from an EMBL/GenBank/DDBJ whole genome shotgun (WGS) entry which is preliminary data.</text>
</comment>
<proteinExistence type="predicted"/>
<dbReference type="OrthoDB" id="1914642at2759"/>
<dbReference type="PANTHER" id="PTHR33881:SF7">
    <property type="entry name" value="NEUROGENIC LOCUS NOTCH-LIKE PROTEIN"/>
    <property type="match status" value="1"/>
</dbReference>
<dbReference type="PANTHER" id="PTHR33881">
    <property type="entry name" value="NEUROGENIC LOCUS NOTCH-LIKE PROTEIN"/>
    <property type="match status" value="1"/>
</dbReference>
<dbReference type="AlphaFoldDB" id="A0A8J4VMY6"/>
<accession>A0A8J4VMY6</accession>
<keyword evidence="3" id="KW-1185">Reference proteome</keyword>
<name>A0A8J4VMY6_9ROSI</name>
<reference evidence="2" key="1">
    <citation type="submission" date="2020-03" db="EMBL/GenBank/DDBJ databases">
        <title>Castanea mollissima Vanexum genome sequencing.</title>
        <authorList>
            <person name="Staton M."/>
        </authorList>
    </citation>
    <scope>NUCLEOTIDE SEQUENCE</scope>
    <source>
        <tissue evidence="2">Leaf</tissue>
    </source>
</reference>
<feature type="chain" id="PRO_5035168442" evidence="1">
    <location>
        <begin position="24"/>
        <end position="204"/>
    </location>
</feature>
<evidence type="ECO:0000313" key="3">
    <source>
        <dbReference type="Proteomes" id="UP000737018"/>
    </source>
</evidence>
<keyword evidence="1" id="KW-0732">Signal</keyword>
<organism evidence="2 3">
    <name type="scientific">Castanea mollissima</name>
    <name type="common">Chinese chestnut</name>
    <dbReference type="NCBI Taxonomy" id="60419"/>
    <lineage>
        <taxon>Eukaryota</taxon>
        <taxon>Viridiplantae</taxon>
        <taxon>Streptophyta</taxon>
        <taxon>Embryophyta</taxon>
        <taxon>Tracheophyta</taxon>
        <taxon>Spermatophyta</taxon>
        <taxon>Magnoliopsida</taxon>
        <taxon>eudicotyledons</taxon>
        <taxon>Gunneridae</taxon>
        <taxon>Pentapetalae</taxon>
        <taxon>rosids</taxon>
        <taxon>fabids</taxon>
        <taxon>Fagales</taxon>
        <taxon>Fagaceae</taxon>
        <taxon>Castanea</taxon>
    </lineage>
</organism>
<protein>
    <submittedName>
        <fullName evidence="2">Uncharacterized protein</fullName>
    </submittedName>
</protein>
<evidence type="ECO:0000313" key="2">
    <source>
        <dbReference type="EMBL" id="KAF3963115.1"/>
    </source>
</evidence>
<evidence type="ECO:0000256" key="1">
    <source>
        <dbReference type="SAM" id="SignalP"/>
    </source>
</evidence>